<proteinExistence type="predicted"/>
<gene>
    <name evidence="1" type="ORF">M406DRAFT_287106</name>
</gene>
<reference evidence="1" key="1">
    <citation type="journal article" date="2020" name="Phytopathology">
        <title>Genome sequence of the chestnut blight fungus Cryphonectria parasitica EP155: A fundamental resource for an archetypical invasive plant pathogen.</title>
        <authorList>
            <person name="Crouch J.A."/>
            <person name="Dawe A."/>
            <person name="Aerts A."/>
            <person name="Barry K."/>
            <person name="Churchill A.C.L."/>
            <person name="Grimwood J."/>
            <person name="Hillman B."/>
            <person name="Milgroom M.G."/>
            <person name="Pangilinan J."/>
            <person name="Smith M."/>
            <person name="Salamov A."/>
            <person name="Schmutz J."/>
            <person name="Yadav J."/>
            <person name="Grigoriev I.V."/>
            <person name="Nuss D."/>
        </authorList>
    </citation>
    <scope>NUCLEOTIDE SEQUENCE</scope>
    <source>
        <strain evidence="1">EP155</strain>
    </source>
</reference>
<keyword evidence="2" id="KW-1185">Reference proteome</keyword>
<evidence type="ECO:0008006" key="3">
    <source>
        <dbReference type="Google" id="ProtNLM"/>
    </source>
</evidence>
<accession>A0A9P4Y9U8</accession>
<dbReference type="PANTHER" id="PTHR35519:SF2">
    <property type="entry name" value="PH DOMAIN PROTEIN"/>
    <property type="match status" value="1"/>
</dbReference>
<dbReference type="RefSeq" id="XP_040780010.1">
    <property type="nucleotide sequence ID" value="XM_040918712.1"/>
</dbReference>
<dbReference type="EMBL" id="MU032345">
    <property type="protein sequence ID" value="KAF3769049.1"/>
    <property type="molecule type" value="Genomic_DNA"/>
</dbReference>
<comment type="caution">
    <text evidence="1">The sequence shown here is derived from an EMBL/GenBank/DDBJ whole genome shotgun (WGS) entry which is preliminary data.</text>
</comment>
<dbReference type="Pfam" id="PF13430">
    <property type="entry name" value="DUF4112"/>
    <property type="match status" value="1"/>
</dbReference>
<evidence type="ECO:0000313" key="1">
    <source>
        <dbReference type="EMBL" id="KAF3769049.1"/>
    </source>
</evidence>
<evidence type="ECO:0000313" key="2">
    <source>
        <dbReference type="Proteomes" id="UP000803844"/>
    </source>
</evidence>
<organism evidence="1 2">
    <name type="scientific">Cryphonectria parasitica (strain ATCC 38755 / EP155)</name>
    <dbReference type="NCBI Taxonomy" id="660469"/>
    <lineage>
        <taxon>Eukaryota</taxon>
        <taxon>Fungi</taxon>
        <taxon>Dikarya</taxon>
        <taxon>Ascomycota</taxon>
        <taxon>Pezizomycotina</taxon>
        <taxon>Sordariomycetes</taxon>
        <taxon>Sordariomycetidae</taxon>
        <taxon>Diaporthales</taxon>
        <taxon>Cryphonectriaceae</taxon>
        <taxon>Cryphonectria-Endothia species complex</taxon>
        <taxon>Cryphonectria</taxon>
    </lineage>
</organism>
<protein>
    <recommendedName>
        <fullName evidence="3">PH domain-containing protein</fullName>
    </recommendedName>
</protein>
<dbReference type="OrthoDB" id="2103474at2759"/>
<dbReference type="Proteomes" id="UP000803844">
    <property type="component" value="Unassembled WGS sequence"/>
</dbReference>
<dbReference type="AlphaFoldDB" id="A0A9P4Y9U8"/>
<dbReference type="PANTHER" id="PTHR35519">
    <property type="entry name" value="MEMBRANE PROTEINS"/>
    <property type="match status" value="1"/>
</dbReference>
<dbReference type="GeneID" id="63835841"/>
<dbReference type="InterPro" id="IPR025187">
    <property type="entry name" value="DUF4112"/>
</dbReference>
<sequence>MSQAVVNMLAKKVLSDAAQKNINAKDPFFEEVKVNDRHGNAKVKKQKKGIPPGVSQHDAKILMSVRKRAYWLDLSLFNLCGIRFGWSAVIGLFPGVGDIIDAIMAYLFVYRKAILVEGGLPGALQSRMLLNIAMDFGIGLVPFLGDVADAWFKANTRNAWLLEEYLIKKAEAERRGGGNIERGVEQMLDGPAPARTKPGRHGAGEDMEMGVINNGR</sequence>
<name>A0A9P4Y9U8_CRYP1</name>